<comment type="subcellular location">
    <subcellularLocation>
        <location evidence="1">Mitochondrion</location>
    </subcellularLocation>
</comment>
<dbReference type="InterPro" id="IPR036919">
    <property type="entry name" value="Ribo_uL30_ferredoxin-like_sf"/>
</dbReference>
<dbReference type="GO" id="GO:0003735">
    <property type="term" value="F:structural constituent of ribosome"/>
    <property type="evidence" value="ECO:0007669"/>
    <property type="project" value="InterPro"/>
</dbReference>
<dbReference type="InterPro" id="IPR005996">
    <property type="entry name" value="Ribosomal_uL30_bac-type"/>
</dbReference>
<dbReference type="AlphaFoldDB" id="A0A9P4I1D8"/>
<keyword evidence="4" id="KW-0496">Mitochondrion</keyword>
<evidence type="ECO:0000313" key="9">
    <source>
        <dbReference type="EMBL" id="KAF2093201.1"/>
    </source>
</evidence>
<feature type="domain" description="Large ribosomal subunit protein uL30-like ferredoxin-like fold" evidence="8">
    <location>
        <begin position="4"/>
        <end position="53"/>
    </location>
</feature>
<evidence type="ECO:0000256" key="1">
    <source>
        <dbReference type="ARBA" id="ARBA00004173"/>
    </source>
</evidence>
<dbReference type="CDD" id="cd01658">
    <property type="entry name" value="Ribosomal_L30"/>
    <property type="match status" value="1"/>
</dbReference>
<dbReference type="Pfam" id="PF00327">
    <property type="entry name" value="Ribosomal_L30"/>
    <property type="match status" value="1"/>
</dbReference>
<dbReference type="GO" id="GO:0005739">
    <property type="term" value="C:mitochondrion"/>
    <property type="evidence" value="ECO:0007669"/>
    <property type="project" value="UniProtKB-SubCell"/>
</dbReference>
<evidence type="ECO:0000259" key="8">
    <source>
        <dbReference type="Pfam" id="PF00327"/>
    </source>
</evidence>
<name>A0A9P4I1D8_9PEZI</name>
<dbReference type="NCBIfam" id="TIGR01308">
    <property type="entry name" value="rpmD_bact"/>
    <property type="match status" value="1"/>
</dbReference>
<evidence type="ECO:0000256" key="6">
    <source>
        <dbReference type="ARBA" id="ARBA00035281"/>
    </source>
</evidence>
<dbReference type="Proteomes" id="UP000799772">
    <property type="component" value="Unassembled WGS sequence"/>
</dbReference>
<evidence type="ECO:0000256" key="3">
    <source>
        <dbReference type="ARBA" id="ARBA00022980"/>
    </source>
</evidence>
<comment type="function">
    <text evidence="7">Component of the mitochondrial ribosome (mitoribosome), a dedicated translation machinery responsible for the synthesis of mitochondrial genome-encoded proteins, including at least some of the essential transmembrane subunits of the mitochondrial respiratory chain. The mitoribosomes are attached to the mitochondrial inner membrane and translation products are cotranslationally integrated into the membrane.</text>
</comment>
<evidence type="ECO:0000256" key="5">
    <source>
        <dbReference type="ARBA" id="ARBA00023274"/>
    </source>
</evidence>
<keyword evidence="3" id="KW-0689">Ribosomal protein</keyword>
<dbReference type="GO" id="GO:0006412">
    <property type="term" value="P:translation"/>
    <property type="evidence" value="ECO:0007669"/>
    <property type="project" value="InterPro"/>
</dbReference>
<keyword evidence="10" id="KW-1185">Reference proteome</keyword>
<gene>
    <name evidence="9" type="ORF">NA57DRAFT_48743</name>
</gene>
<dbReference type="PANTHER" id="PTHR15892">
    <property type="entry name" value="MITOCHONDRIAL RIBOSOMAL PROTEIN L30"/>
    <property type="match status" value="1"/>
</dbReference>
<dbReference type="EMBL" id="ML978139">
    <property type="protein sequence ID" value="KAF2093201.1"/>
    <property type="molecule type" value="Genomic_DNA"/>
</dbReference>
<reference evidence="9" key="1">
    <citation type="journal article" date="2020" name="Stud. Mycol.">
        <title>101 Dothideomycetes genomes: a test case for predicting lifestyles and emergence of pathogens.</title>
        <authorList>
            <person name="Haridas S."/>
            <person name="Albert R."/>
            <person name="Binder M."/>
            <person name="Bloem J."/>
            <person name="Labutti K."/>
            <person name="Salamov A."/>
            <person name="Andreopoulos B."/>
            <person name="Baker S."/>
            <person name="Barry K."/>
            <person name="Bills G."/>
            <person name="Bluhm B."/>
            <person name="Cannon C."/>
            <person name="Castanera R."/>
            <person name="Culley D."/>
            <person name="Daum C."/>
            <person name="Ezra D."/>
            <person name="Gonzalez J."/>
            <person name="Henrissat B."/>
            <person name="Kuo A."/>
            <person name="Liang C."/>
            <person name="Lipzen A."/>
            <person name="Lutzoni F."/>
            <person name="Magnuson J."/>
            <person name="Mondo S."/>
            <person name="Nolan M."/>
            <person name="Ohm R."/>
            <person name="Pangilinan J."/>
            <person name="Park H.-J."/>
            <person name="Ramirez L."/>
            <person name="Alfaro M."/>
            <person name="Sun H."/>
            <person name="Tritt A."/>
            <person name="Yoshinaga Y."/>
            <person name="Zwiers L.-H."/>
            <person name="Turgeon B."/>
            <person name="Goodwin S."/>
            <person name="Spatafora J."/>
            <person name="Crous P."/>
            <person name="Grigoriev I."/>
        </authorList>
    </citation>
    <scope>NUCLEOTIDE SEQUENCE</scope>
    <source>
        <strain evidence="9">CBS 133067</strain>
    </source>
</reference>
<proteinExistence type="inferred from homology"/>
<evidence type="ECO:0000256" key="7">
    <source>
        <dbReference type="ARBA" id="ARBA00037226"/>
    </source>
</evidence>
<sequence>MAYFRITLLRSAIGLPRRTNGVLQALGLRRRMQTVYHPVSRDIAGFILHVKELLDVQEVEEKLSKSELHELRKPQPGYWVEKRTSER</sequence>
<keyword evidence="5" id="KW-0687">Ribonucleoprotein</keyword>
<evidence type="ECO:0000313" key="10">
    <source>
        <dbReference type="Proteomes" id="UP000799772"/>
    </source>
</evidence>
<protein>
    <recommendedName>
        <fullName evidence="6">Large ribosomal subunit protein uL30m</fullName>
    </recommendedName>
</protein>
<comment type="caution">
    <text evidence="9">The sequence shown here is derived from an EMBL/GenBank/DDBJ whole genome shotgun (WGS) entry which is preliminary data.</text>
</comment>
<dbReference type="OrthoDB" id="509901at2759"/>
<dbReference type="FunFam" id="3.30.1390.20:FF:000010">
    <property type="entry name" value="Large subunit ribosomal protein L30"/>
    <property type="match status" value="1"/>
</dbReference>
<evidence type="ECO:0000256" key="2">
    <source>
        <dbReference type="ARBA" id="ARBA00007594"/>
    </source>
</evidence>
<comment type="similarity">
    <text evidence="2">Belongs to the universal ribosomal protein uL30 family.</text>
</comment>
<dbReference type="Gene3D" id="3.30.1390.20">
    <property type="entry name" value="Ribosomal protein L30, ferredoxin-like fold domain"/>
    <property type="match status" value="1"/>
</dbReference>
<dbReference type="GO" id="GO:0015934">
    <property type="term" value="C:large ribosomal subunit"/>
    <property type="evidence" value="ECO:0007669"/>
    <property type="project" value="InterPro"/>
</dbReference>
<accession>A0A9P4I1D8</accession>
<dbReference type="PANTHER" id="PTHR15892:SF2">
    <property type="entry name" value="LARGE RIBOSOMAL SUBUNIT PROTEIN UL30M"/>
    <property type="match status" value="1"/>
</dbReference>
<evidence type="ECO:0000256" key="4">
    <source>
        <dbReference type="ARBA" id="ARBA00023128"/>
    </source>
</evidence>
<dbReference type="InterPro" id="IPR016082">
    <property type="entry name" value="Ribosomal_uL30_ferredoxin-like"/>
</dbReference>
<organism evidence="9 10">
    <name type="scientific">Rhizodiscina lignyota</name>
    <dbReference type="NCBI Taxonomy" id="1504668"/>
    <lineage>
        <taxon>Eukaryota</taxon>
        <taxon>Fungi</taxon>
        <taxon>Dikarya</taxon>
        <taxon>Ascomycota</taxon>
        <taxon>Pezizomycotina</taxon>
        <taxon>Dothideomycetes</taxon>
        <taxon>Pleosporomycetidae</taxon>
        <taxon>Aulographales</taxon>
        <taxon>Rhizodiscinaceae</taxon>
        <taxon>Rhizodiscina</taxon>
    </lineage>
</organism>
<dbReference type="SUPFAM" id="SSF55129">
    <property type="entry name" value="Ribosomal protein L30p/L7e"/>
    <property type="match status" value="1"/>
</dbReference>